<keyword evidence="2" id="KW-1185">Reference proteome</keyword>
<sequence length="47" mass="5251">MTRASGYIGEMTLADAILDSIVYDSHTIFIDGQVSMLEWMGIDKKKV</sequence>
<dbReference type="Proteomes" id="UP001158066">
    <property type="component" value="Unassembled WGS sequence"/>
</dbReference>
<dbReference type="EMBL" id="FXUF01000006">
    <property type="protein sequence ID" value="SMP56060.1"/>
    <property type="molecule type" value="Genomic_DNA"/>
</dbReference>
<protein>
    <submittedName>
        <fullName evidence="1">Uncharacterized protein</fullName>
    </submittedName>
</protein>
<organism evidence="1 2">
    <name type="scientific">Anoxynatronum buryatiense</name>
    <dbReference type="NCBI Taxonomy" id="489973"/>
    <lineage>
        <taxon>Bacteria</taxon>
        <taxon>Bacillati</taxon>
        <taxon>Bacillota</taxon>
        <taxon>Clostridia</taxon>
        <taxon>Eubacteriales</taxon>
        <taxon>Clostridiaceae</taxon>
        <taxon>Anoxynatronum</taxon>
    </lineage>
</organism>
<evidence type="ECO:0000313" key="1">
    <source>
        <dbReference type="EMBL" id="SMP56060.1"/>
    </source>
</evidence>
<accession>A0AA45WVV2</accession>
<proteinExistence type="predicted"/>
<dbReference type="AlphaFoldDB" id="A0AA45WVV2"/>
<dbReference type="RefSeq" id="WP_283409184.1">
    <property type="nucleotide sequence ID" value="NZ_FXUF01000006.1"/>
</dbReference>
<name>A0AA45WVV2_9CLOT</name>
<gene>
    <name evidence="1" type="ORF">SAMN06296020_10612</name>
</gene>
<comment type="caution">
    <text evidence="1">The sequence shown here is derived from an EMBL/GenBank/DDBJ whole genome shotgun (WGS) entry which is preliminary data.</text>
</comment>
<reference evidence="1" key="1">
    <citation type="submission" date="2017-05" db="EMBL/GenBank/DDBJ databases">
        <authorList>
            <person name="Varghese N."/>
            <person name="Submissions S."/>
        </authorList>
    </citation>
    <scope>NUCLEOTIDE SEQUENCE</scope>
    <source>
        <strain evidence="1">Su22</strain>
    </source>
</reference>
<evidence type="ECO:0000313" key="2">
    <source>
        <dbReference type="Proteomes" id="UP001158066"/>
    </source>
</evidence>